<dbReference type="PANTHER" id="PTHR36973">
    <property type="entry name" value="SLL1456 PROTEIN-RELATED"/>
    <property type="match status" value="1"/>
</dbReference>
<dbReference type="EMBL" id="CP017675">
    <property type="protein sequence ID" value="APB34987.1"/>
    <property type="molecule type" value="Genomic_DNA"/>
</dbReference>
<dbReference type="GO" id="GO:0032259">
    <property type="term" value="P:methylation"/>
    <property type="evidence" value="ECO:0007669"/>
    <property type="project" value="UniProtKB-KW"/>
</dbReference>
<dbReference type="Gene3D" id="3.40.50.150">
    <property type="entry name" value="Vaccinia Virus protein VP39"/>
    <property type="match status" value="1"/>
</dbReference>
<sequence length="269" mass="31532">MLLTKENRLQRKLKKWAWELFAKLEIIDSGGSDFNVNGEAKFISLMFGFYTKHTTNEPLIILDIGANQGQYSHTLSKIAERHQISTMIHLFEPLHECFSQIQLHLGENSNLIFNNFGISDQETTSTIFYDQAMSPLASLHQRKVEQYNIFMNQSQQIKLKRMDSYIQEKCIEHIHFVKLDVEGHELNALNGFGDYLNGSFIDFIQFEYGETYFDAHIRLLEIYQLLQKRDFQIAKITPNGLIPKRYYQYMENFIYANYVAISNRVLACQ</sequence>
<dbReference type="GO" id="GO:0008171">
    <property type="term" value="F:O-methyltransferase activity"/>
    <property type="evidence" value="ECO:0007669"/>
    <property type="project" value="TreeGrafter"/>
</dbReference>
<evidence type="ECO:0000313" key="3">
    <source>
        <dbReference type="Proteomes" id="UP000180235"/>
    </source>
</evidence>
<dbReference type="Pfam" id="PF05050">
    <property type="entry name" value="Methyltransf_21"/>
    <property type="match status" value="1"/>
</dbReference>
<proteinExistence type="predicted"/>
<dbReference type="InterPro" id="IPR006342">
    <property type="entry name" value="FkbM_mtfrase"/>
</dbReference>
<organism evidence="2 3">
    <name type="scientific">Gloeomargarita lithophora Alchichica-D10</name>
    <dbReference type="NCBI Taxonomy" id="1188229"/>
    <lineage>
        <taxon>Bacteria</taxon>
        <taxon>Bacillati</taxon>
        <taxon>Cyanobacteriota</taxon>
        <taxon>Cyanophyceae</taxon>
        <taxon>Gloeomargaritales</taxon>
        <taxon>Gloeomargaritaceae</taxon>
        <taxon>Gloeomargarita</taxon>
    </lineage>
</organism>
<dbReference type="AlphaFoldDB" id="A0A1J0AGH3"/>
<evidence type="ECO:0000259" key="1">
    <source>
        <dbReference type="Pfam" id="PF05050"/>
    </source>
</evidence>
<dbReference type="PANTHER" id="PTHR36973:SF4">
    <property type="entry name" value="NODULATION PROTEIN"/>
    <property type="match status" value="1"/>
</dbReference>
<evidence type="ECO:0000313" key="2">
    <source>
        <dbReference type="EMBL" id="APB34987.1"/>
    </source>
</evidence>
<protein>
    <submittedName>
        <fullName evidence="2">FkbM family methyltransferase</fullName>
    </submittedName>
</protein>
<keyword evidence="2" id="KW-0808">Transferase</keyword>
<keyword evidence="3" id="KW-1185">Reference proteome</keyword>
<dbReference type="KEGG" id="glt:GlitD10_2645"/>
<gene>
    <name evidence="2" type="ORF">GlitD10_2645</name>
</gene>
<reference evidence="2 3" key="1">
    <citation type="submission" date="2016-10" db="EMBL/GenBank/DDBJ databases">
        <title>Description of Gloeomargarita lithophora gen. nov., sp. nov., a thylakoid-bearing basal-branching cyanobacterium with intracellular carbonates, and proposal for Gloeomargaritales ord. nov.</title>
        <authorList>
            <person name="Moreira D."/>
            <person name="Tavera R."/>
            <person name="Benzerara K."/>
            <person name="Skouri-Panet F."/>
            <person name="Couradeau E."/>
            <person name="Gerard E."/>
            <person name="Loussert C."/>
            <person name="Novelo E."/>
            <person name="Zivanovic Y."/>
            <person name="Lopez-Garcia P."/>
        </authorList>
    </citation>
    <scope>NUCLEOTIDE SEQUENCE [LARGE SCALE GENOMIC DNA]</scope>
    <source>
        <strain evidence="2 3">D10</strain>
    </source>
</reference>
<dbReference type="InterPro" id="IPR029063">
    <property type="entry name" value="SAM-dependent_MTases_sf"/>
</dbReference>
<dbReference type="STRING" id="1188229.GlitD10_2645"/>
<feature type="domain" description="Methyltransferase FkbM" evidence="1">
    <location>
        <begin position="63"/>
        <end position="232"/>
    </location>
</feature>
<dbReference type="InterPro" id="IPR053188">
    <property type="entry name" value="FkbM_Methyltransferase"/>
</dbReference>
<dbReference type="RefSeq" id="WP_084111797.1">
    <property type="nucleotide sequence ID" value="NZ_CP017675.1"/>
</dbReference>
<name>A0A1J0AGH3_9CYAN</name>
<dbReference type="NCBIfam" id="TIGR01444">
    <property type="entry name" value="fkbM_fam"/>
    <property type="match status" value="1"/>
</dbReference>
<dbReference type="Proteomes" id="UP000180235">
    <property type="component" value="Chromosome"/>
</dbReference>
<dbReference type="OrthoDB" id="424472at2"/>
<dbReference type="SUPFAM" id="SSF53335">
    <property type="entry name" value="S-adenosyl-L-methionine-dependent methyltransferases"/>
    <property type="match status" value="1"/>
</dbReference>
<accession>A0A1J0AGH3</accession>
<keyword evidence="2" id="KW-0489">Methyltransferase</keyword>